<comment type="catalytic activity">
    <reaction evidence="8">
        <text>kanamycin B + acetyl-CoA = N(6')-acetylkanamycin B + CoA + H(+)</text>
        <dbReference type="Rhea" id="RHEA:16449"/>
        <dbReference type="ChEBI" id="CHEBI:15378"/>
        <dbReference type="ChEBI" id="CHEBI:57287"/>
        <dbReference type="ChEBI" id="CHEBI:57288"/>
        <dbReference type="ChEBI" id="CHEBI:58390"/>
        <dbReference type="ChEBI" id="CHEBI:58549"/>
        <dbReference type="EC" id="2.3.1.82"/>
    </reaction>
</comment>
<dbReference type="SUPFAM" id="SSF55729">
    <property type="entry name" value="Acyl-CoA N-acyltransferases (Nat)"/>
    <property type="match status" value="1"/>
</dbReference>
<dbReference type="InterPro" id="IPR024170">
    <property type="entry name" value="Aminoglycoside_N6-AcTrfrase"/>
</dbReference>
<evidence type="ECO:0000256" key="2">
    <source>
        <dbReference type="ARBA" id="ARBA00012888"/>
    </source>
</evidence>
<protein>
    <recommendedName>
        <fullName evidence="3">Aminoglycoside N(6')-acetyltransferase type 1</fullName>
        <ecNumber evidence="2">2.3.1.82</ecNumber>
    </recommendedName>
    <alternativeName>
        <fullName evidence="7">Aminoglycoside resistance protein</fullName>
    </alternativeName>
</protein>
<evidence type="ECO:0000313" key="11">
    <source>
        <dbReference type="Proteomes" id="UP000465601"/>
    </source>
</evidence>
<dbReference type="AlphaFoldDB" id="A0A833HRT4"/>
<comment type="caution">
    <text evidence="10">The sequence shown here is derived from an EMBL/GenBank/DDBJ whole genome shotgun (WGS) entry which is preliminary data.</text>
</comment>
<sequence>MKGYIEEVSKEGFEEWVAMGLELWPDNTAEGLAVEFKNLLESAKEKAYLYKVNNKYVGFINISLRNDYVEGSVSSPVGYVEGIYIKEDYRKMGIAKLLVEKGEKWAKGKGCSQMASDIEAHNTICYDFHLNIGFKEANRLICFIKDID</sequence>
<keyword evidence="4 10" id="KW-0808">Transferase</keyword>
<dbReference type="EMBL" id="WBZB01000008">
    <property type="protein sequence ID" value="KAB3532455.1"/>
    <property type="molecule type" value="Genomic_DNA"/>
</dbReference>
<dbReference type="EC" id="2.3.1.82" evidence="2"/>
<keyword evidence="6" id="KW-0012">Acyltransferase</keyword>
<keyword evidence="11" id="KW-1185">Reference proteome</keyword>
<dbReference type="CDD" id="cd04301">
    <property type="entry name" value="NAT_SF"/>
    <property type="match status" value="1"/>
</dbReference>
<dbReference type="GO" id="GO:0046677">
    <property type="term" value="P:response to antibiotic"/>
    <property type="evidence" value="ECO:0007669"/>
    <property type="project" value="UniProtKB-KW"/>
</dbReference>
<comment type="subunit">
    <text evidence="1">Homodimer.</text>
</comment>
<dbReference type="InterPro" id="IPR000182">
    <property type="entry name" value="GNAT_dom"/>
</dbReference>
<evidence type="ECO:0000256" key="6">
    <source>
        <dbReference type="ARBA" id="ARBA00023315"/>
    </source>
</evidence>
<name>A0A833HRT4_9FIRM</name>
<evidence type="ECO:0000259" key="9">
    <source>
        <dbReference type="PROSITE" id="PS51186"/>
    </source>
</evidence>
<reference evidence="10 11" key="1">
    <citation type="submission" date="2019-10" db="EMBL/GenBank/DDBJ databases">
        <title>Alkaliphilus serpentinus sp. nov. and Alkaliphilus pronyensis sp. nov., two novel anaerobic alkaliphilic species isolated from the serpentinized-hosted hydrothermal field of the Prony Bay (New Caledonia).</title>
        <authorList>
            <person name="Postec A."/>
        </authorList>
    </citation>
    <scope>NUCLEOTIDE SEQUENCE [LARGE SCALE GENOMIC DNA]</scope>
    <source>
        <strain evidence="10 11">LacT</strain>
    </source>
</reference>
<keyword evidence="5" id="KW-0046">Antibiotic resistance</keyword>
<evidence type="ECO:0000256" key="7">
    <source>
        <dbReference type="ARBA" id="ARBA00029660"/>
    </source>
</evidence>
<dbReference type="GO" id="GO:0047663">
    <property type="term" value="F:aminoglycoside 6'-N-acetyltransferase activity"/>
    <property type="evidence" value="ECO:0007669"/>
    <property type="project" value="UniProtKB-EC"/>
</dbReference>
<evidence type="ECO:0000256" key="8">
    <source>
        <dbReference type="ARBA" id="ARBA00048923"/>
    </source>
</evidence>
<dbReference type="RefSeq" id="WP_151864705.1">
    <property type="nucleotide sequence ID" value="NZ_WBZB01000008.1"/>
</dbReference>
<evidence type="ECO:0000256" key="5">
    <source>
        <dbReference type="ARBA" id="ARBA00023251"/>
    </source>
</evidence>
<evidence type="ECO:0000256" key="3">
    <source>
        <dbReference type="ARBA" id="ARBA00017677"/>
    </source>
</evidence>
<dbReference type="Pfam" id="PF00583">
    <property type="entry name" value="Acetyltransf_1"/>
    <property type="match status" value="1"/>
</dbReference>
<dbReference type="PROSITE" id="PS51186">
    <property type="entry name" value="GNAT"/>
    <property type="match status" value="1"/>
</dbReference>
<dbReference type="NCBIfam" id="NF043067">
    <property type="entry name" value="AAC_6p_group_E"/>
    <property type="match status" value="1"/>
</dbReference>
<accession>A0A833HRT4</accession>
<evidence type="ECO:0000256" key="1">
    <source>
        <dbReference type="ARBA" id="ARBA00011738"/>
    </source>
</evidence>
<dbReference type="Proteomes" id="UP000465601">
    <property type="component" value="Unassembled WGS sequence"/>
</dbReference>
<dbReference type="PIRSF" id="PIRSF000452">
    <property type="entry name" value="6-N-acetyltransf"/>
    <property type="match status" value="1"/>
</dbReference>
<feature type="domain" description="N-acetyltransferase" evidence="9">
    <location>
        <begin position="3"/>
        <end position="148"/>
    </location>
</feature>
<evidence type="ECO:0000313" key="10">
    <source>
        <dbReference type="EMBL" id="KAB3532455.1"/>
    </source>
</evidence>
<dbReference type="OrthoDB" id="118633at2"/>
<dbReference type="InterPro" id="IPR016181">
    <property type="entry name" value="Acyl_CoA_acyltransferase"/>
</dbReference>
<dbReference type="Gene3D" id="3.40.630.30">
    <property type="match status" value="1"/>
</dbReference>
<organism evidence="10 11">
    <name type="scientific">Alkaliphilus serpentinus</name>
    <dbReference type="NCBI Taxonomy" id="1482731"/>
    <lineage>
        <taxon>Bacteria</taxon>
        <taxon>Bacillati</taxon>
        <taxon>Bacillota</taxon>
        <taxon>Clostridia</taxon>
        <taxon>Peptostreptococcales</taxon>
        <taxon>Natronincolaceae</taxon>
        <taxon>Alkaliphilus</taxon>
    </lineage>
</organism>
<proteinExistence type="predicted"/>
<evidence type="ECO:0000256" key="4">
    <source>
        <dbReference type="ARBA" id="ARBA00022679"/>
    </source>
</evidence>
<dbReference type="PANTHER" id="PTHR43072">
    <property type="entry name" value="N-ACETYLTRANSFERASE"/>
    <property type="match status" value="1"/>
</dbReference>
<gene>
    <name evidence="10" type="ORF">F8153_02130</name>
</gene>